<dbReference type="EMBL" id="VCIW01000001">
    <property type="protein sequence ID" value="TLS54043.1"/>
    <property type="molecule type" value="Genomic_DNA"/>
</dbReference>
<keyword evidence="4 7" id="KW-0812">Transmembrane</keyword>
<feature type="transmembrane region" description="Helical" evidence="7">
    <location>
        <begin position="12"/>
        <end position="30"/>
    </location>
</feature>
<feature type="transmembrane region" description="Helical" evidence="7">
    <location>
        <begin position="227"/>
        <end position="252"/>
    </location>
</feature>
<keyword evidence="10" id="KW-1185">Reference proteome</keyword>
<evidence type="ECO:0000256" key="3">
    <source>
        <dbReference type="ARBA" id="ARBA00022475"/>
    </source>
</evidence>
<dbReference type="CDD" id="cd06261">
    <property type="entry name" value="TM_PBP2"/>
    <property type="match status" value="1"/>
</dbReference>
<dbReference type="PROSITE" id="PS50928">
    <property type="entry name" value="ABC_TM1"/>
    <property type="match status" value="1"/>
</dbReference>
<dbReference type="InterPro" id="IPR035906">
    <property type="entry name" value="MetI-like_sf"/>
</dbReference>
<dbReference type="GO" id="GO:0055085">
    <property type="term" value="P:transmembrane transport"/>
    <property type="evidence" value="ECO:0007669"/>
    <property type="project" value="InterPro"/>
</dbReference>
<feature type="transmembrane region" description="Helical" evidence="7">
    <location>
        <begin position="272"/>
        <end position="295"/>
    </location>
</feature>
<organism evidence="9 10">
    <name type="scientific">Paenibacillus antri</name>
    <dbReference type="NCBI Taxonomy" id="2582848"/>
    <lineage>
        <taxon>Bacteria</taxon>
        <taxon>Bacillati</taxon>
        <taxon>Bacillota</taxon>
        <taxon>Bacilli</taxon>
        <taxon>Bacillales</taxon>
        <taxon>Paenibacillaceae</taxon>
        <taxon>Paenibacillus</taxon>
    </lineage>
</organism>
<evidence type="ECO:0000259" key="8">
    <source>
        <dbReference type="PROSITE" id="PS50928"/>
    </source>
</evidence>
<feature type="transmembrane region" description="Helical" evidence="7">
    <location>
        <begin position="98"/>
        <end position="121"/>
    </location>
</feature>
<evidence type="ECO:0000256" key="6">
    <source>
        <dbReference type="ARBA" id="ARBA00023136"/>
    </source>
</evidence>
<comment type="similarity">
    <text evidence="7">Belongs to the binding-protein-dependent transport system permease family.</text>
</comment>
<protein>
    <submittedName>
        <fullName evidence="9">ABC transporter permease</fullName>
    </submittedName>
</protein>
<dbReference type="InterPro" id="IPR045621">
    <property type="entry name" value="BPD_transp_1_N"/>
</dbReference>
<dbReference type="OrthoDB" id="24153at2"/>
<evidence type="ECO:0000256" key="5">
    <source>
        <dbReference type="ARBA" id="ARBA00022989"/>
    </source>
</evidence>
<dbReference type="AlphaFoldDB" id="A0A5R9GLM8"/>
<feature type="transmembrane region" description="Helical" evidence="7">
    <location>
        <begin position="142"/>
        <end position="161"/>
    </location>
</feature>
<dbReference type="Proteomes" id="UP000309676">
    <property type="component" value="Unassembled WGS sequence"/>
</dbReference>
<evidence type="ECO:0000256" key="2">
    <source>
        <dbReference type="ARBA" id="ARBA00022448"/>
    </source>
</evidence>
<comment type="caution">
    <text evidence="9">The sequence shown here is derived from an EMBL/GenBank/DDBJ whole genome shotgun (WGS) entry which is preliminary data.</text>
</comment>
<evidence type="ECO:0000256" key="1">
    <source>
        <dbReference type="ARBA" id="ARBA00004651"/>
    </source>
</evidence>
<feature type="domain" description="ABC transmembrane type-1" evidence="8">
    <location>
        <begin position="94"/>
        <end position="291"/>
    </location>
</feature>
<dbReference type="PANTHER" id="PTHR43163">
    <property type="entry name" value="DIPEPTIDE TRANSPORT SYSTEM PERMEASE PROTEIN DPPB-RELATED"/>
    <property type="match status" value="1"/>
</dbReference>
<proteinExistence type="inferred from homology"/>
<keyword evidence="3" id="KW-1003">Cell membrane</keyword>
<reference evidence="9 10" key="1">
    <citation type="submission" date="2019-05" db="EMBL/GenBank/DDBJ databases">
        <authorList>
            <person name="Narsing Rao M.P."/>
            <person name="Li W.J."/>
        </authorList>
    </citation>
    <scope>NUCLEOTIDE SEQUENCE [LARGE SCALE GENOMIC DNA]</scope>
    <source>
        <strain evidence="9 10">SYSU_K30003</strain>
    </source>
</reference>
<keyword evidence="6 7" id="KW-0472">Membrane</keyword>
<keyword evidence="5 7" id="KW-1133">Transmembrane helix</keyword>
<dbReference type="PANTHER" id="PTHR43163:SF6">
    <property type="entry name" value="DIPEPTIDE TRANSPORT SYSTEM PERMEASE PROTEIN DPPB-RELATED"/>
    <property type="match status" value="1"/>
</dbReference>
<evidence type="ECO:0000256" key="7">
    <source>
        <dbReference type="RuleBase" id="RU363032"/>
    </source>
</evidence>
<keyword evidence="2 7" id="KW-0813">Transport</keyword>
<dbReference type="Pfam" id="PF00528">
    <property type="entry name" value="BPD_transp_1"/>
    <property type="match status" value="1"/>
</dbReference>
<name>A0A5R9GLM8_9BACL</name>
<dbReference type="GO" id="GO:0005886">
    <property type="term" value="C:plasma membrane"/>
    <property type="evidence" value="ECO:0007669"/>
    <property type="project" value="UniProtKB-SubCell"/>
</dbReference>
<comment type="subcellular location">
    <subcellularLocation>
        <location evidence="1 7">Cell membrane</location>
        <topology evidence="1 7">Multi-pass membrane protein</topology>
    </subcellularLocation>
</comment>
<dbReference type="Gene3D" id="1.10.3720.10">
    <property type="entry name" value="MetI-like"/>
    <property type="match status" value="1"/>
</dbReference>
<gene>
    <name evidence="9" type="ORF">FE782_01445</name>
</gene>
<evidence type="ECO:0000256" key="4">
    <source>
        <dbReference type="ARBA" id="ARBA00022692"/>
    </source>
</evidence>
<dbReference type="InterPro" id="IPR000515">
    <property type="entry name" value="MetI-like"/>
</dbReference>
<dbReference type="Pfam" id="PF19300">
    <property type="entry name" value="BPD_transp_1_N"/>
    <property type="match status" value="1"/>
</dbReference>
<evidence type="ECO:0000313" key="10">
    <source>
        <dbReference type="Proteomes" id="UP000309676"/>
    </source>
</evidence>
<dbReference type="SUPFAM" id="SSF161098">
    <property type="entry name" value="MetI-like"/>
    <property type="match status" value="1"/>
</dbReference>
<evidence type="ECO:0000313" key="9">
    <source>
        <dbReference type="EMBL" id="TLS54043.1"/>
    </source>
</evidence>
<sequence length="305" mass="33611">MRAYLLKYIMQFIPVLFIISSVIFALLYLTGDPVALMISDQATPEQIAELRESLGLNRPFYVQYGIYMLNLLQGDFGISYVYREDALTIVLERLPSTLLLGSASIAFAIVISVPLGVLSAIKKNTFVDLLISGFSVVGKAIPNFWQAIMLILLFSITLQLFPVSGEGSWKHLVLPAITLGSGAAAEIARLIRSSMLDVLSQDYIRTAKSKGVSNAVVYFRHAFRNCLLPVVTVMATQVAVLFGGAVITETVFAWPGMGQLLVKAISVRDMSVVQAVVFVSAMIIILMNFLADVAYRWIDPRIKYE</sequence>
<accession>A0A5R9GLM8</accession>